<dbReference type="PROSITE" id="PS00134">
    <property type="entry name" value="TRYPSIN_HIS"/>
    <property type="match status" value="1"/>
</dbReference>
<organism evidence="4 5">
    <name type="scientific">Mesorhabditis spiculigera</name>
    <dbReference type="NCBI Taxonomy" id="96644"/>
    <lineage>
        <taxon>Eukaryota</taxon>
        <taxon>Metazoa</taxon>
        <taxon>Ecdysozoa</taxon>
        <taxon>Nematoda</taxon>
        <taxon>Chromadorea</taxon>
        <taxon>Rhabditida</taxon>
        <taxon>Rhabditina</taxon>
        <taxon>Rhabditomorpha</taxon>
        <taxon>Rhabditoidea</taxon>
        <taxon>Rhabditidae</taxon>
        <taxon>Mesorhabditinae</taxon>
        <taxon>Mesorhabditis</taxon>
    </lineage>
</organism>
<accession>A0AA36CTH4</accession>
<dbReference type="SUPFAM" id="SSF50494">
    <property type="entry name" value="Trypsin-like serine proteases"/>
    <property type="match status" value="1"/>
</dbReference>
<keyword evidence="1" id="KW-1015">Disulfide bond</keyword>
<protein>
    <recommendedName>
        <fullName evidence="3">Peptidase S1 domain-containing protein</fullName>
    </recommendedName>
</protein>
<proteinExistence type="predicted"/>
<evidence type="ECO:0000259" key="3">
    <source>
        <dbReference type="PROSITE" id="PS50240"/>
    </source>
</evidence>
<evidence type="ECO:0000313" key="5">
    <source>
        <dbReference type="Proteomes" id="UP001177023"/>
    </source>
</evidence>
<name>A0AA36CTH4_9BILA</name>
<feature type="non-terminal residue" evidence="4">
    <location>
        <position position="247"/>
    </location>
</feature>
<dbReference type="EMBL" id="CATQJA010002634">
    <property type="protein sequence ID" value="CAJ0574946.1"/>
    <property type="molecule type" value="Genomic_DNA"/>
</dbReference>
<dbReference type="PANTHER" id="PTHR24260:SF132">
    <property type="entry name" value="PEPTIDASE S1 DOMAIN-CONTAINING PROTEIN"/>
    <property type="match status" value="1"/>
</dbReference>
<dbReference type="PROSITE" id="PS50240">
    <property type="entry name" value="TRYPSIN_DOM"/>
    <property type="match status" value="1"/>
</dbReference>
<evidence type="ECO:0000256" key="1">
    <source>
        <dbReference type="ARBA" id="ARBA00023157"/>
    </source>
</evidence>
<dbReference type="Gene3D" id="2.40.10.10">
    <property type="entry name" value="Trypsin-like serine proteases"/>
    <property type="match status" value="1"/>
</dbReference>
<keyword evidence="2" id="KW-0378">Hydrolase</keyword>
<dbReference type="FunFam" id="2.40.10.10:FF:000068">
    <property type="entry name" value="transmembrane protease serine 2"/>
    <property type="match status" value="1"/>
</dbReference>
<dbReference type="GO" id="GO:0006508">
    <property type="term" value="P:proteolysis"/>
    <property type="evidence" value="ECO:0007669"/>
    <property type="project" value="UniProtKB-KW"/>
</dbReference>
<reference evidence="4" key="1">
    <citation type="submission" date="2023-06" db="EMBL/GenBank/DDBJ databases">
        <authorList>
            <person name="Delattre M."/>
        </authorList>
    </citation>
    <scope>NUCLEOTIDE SEQUENCE</scope>
    <source>
        <strain evidence="4">AF72</strain>
    </source>
</reference>
<dbReference type="InterPro" id="IPR033116">
    <property type="entry name" value="TRYPSIN_SER"/>
</dbReference>
<evidence type="ECO:0000256" key="2">
    <source>
        <dbReference type="RuleBase" id="RU363034"/>
    </source>
</evidence>
<comment type="caution">
    <text evidence="4">The sequence shown here is derived from an EMBL/GenBank/DDBJ whole genome shotgun (WGS) entry which is preliminary data.</text>
</comment>
<dbReference type="Pfam" id="PF00089">
    <property type="entry name" value="Trypsin"/>
    <property type="match status" value="1"/>
</dbReference>
<keyword evidence="2" id="KW-0645">Protease</keyword>
<dbReference type="Proteomes" id="UP001177023">
    <property type="component" value="Unassembled WGS sequence"/>
</dbReference>
<sequence length="247" mass="27146">MVSMQKDQHPGFASCGGSIIDYDWVLTAAHCVFDYNTETVRQFVGESVVAGTSWLNATAGTPGMQRIAIERGYIHPEFTGKTLDHDVGLLKLKTQFKYDAHVHPIMLWRARMPAGIDVNMIGWGNIYVVPKEQRVQPMQLRGFIGQMVPEEECRKLNTMTHAACFDGGKKHSGVCNGDSGSPISTYAPAINKQSYYVQVSLVSTGNGPKDGTGNCGKDETTWTFGPEIAMYCDWIGKVTGKKLCLSK</sequence>
<dbReference type="PRINTS" id="PR00722">
    <property type="entry name" value="CHYMOTRYPSIN"/>
</dbReference>
<dbReference type="GO" id="GO:0004252">
    <property type="term" value="F:serine-type endopeptidase activity"/>
    <property type="evidence" value="ECO:0007669"/>
    <property type="project" value="InterPro"/>
</dbReference>
<dbReference type="PANTHER" id="PTHR24260">
    <property type="match status" value="1"/>
</dbReference>
<dbReference type="InterPro" id="IPR043504">
    <property type="entry name" value="Peptidase_S1_PA_chymotrypsin"/>
</dbReference>
<gene>
    <name evidence="4" type="ORF">MSPICULIGERA_LOCUS13266</name>
</gene>
<feature type="domain" description="Peptidase S1" evidence="3">
    <location>
        <begin position="1"/>
        <end position="240"/>
    </location>
</feature>
<dbReference type="InterPro" id="IPR001254">
    <property type="entry name" value="Trypsin_dom"/>
</dbReference>
<dbReference type="AlphaFoldDB" id="A0AA36CTH4"/>
<dbReference type="PROSITE" id="PS00135">
    <property type="entry name" value="TRYPSIN_SER"/>
    <property type="match status" value="1"/>
</dbReference>
<keyword evidence="5" id="KW-1185">Reference proteome</keyword>
<dbReference type="SMART" id="SM00020">
    <property type="entry name" value="Tryp_SPc"/>
    <property type="match status" value="1"/>
</dbReference>
<dbReference type="InterPro" id="IPR018114">
    <property type="entry name" value="TRYPSIN_HIS"/>
</dbReference>
<keyword evidence="2" id="KW-0720">Serine protease</keyword>
<dbReference type="InterPro" id="IPR051333">
    <property type="entry name" value="CLIP_Serine_Protease"/>
</dbReference>
<dbReference type="InterPro" id="IPR001314">
    <property type="entry name" value="Peptidase_S1A"/>
</dbReference>
<evidence type="ECO:0000313" key="4">
    <source>
        <dbReference type="EMBL" id="CAJ0574946.1"/>
    </source>
</evidence>
<dbReference type="InterPro" id="IPR009003">
    <property type="entry name" value="Peptidase_S1_PA"/>
</dbReference>